<dbReference type="EMBL" id="QURB01000002">
    <property type="protein sequence ID" value="RFC54953.1"/>
    <property type="molecule type" value="Genomic_DNA"/>
</dbReference>
<evidence type="ECO:0000259" key="3">
    <source>
        <dbReference type="Pfam" id="PF18962"/>
    </source>
</evidence>
<feature type="region of interest" description="Disordered" evidence="2">
    <location>
        <begin position="344"/>
        <end position="363"/>
    </location>
</feature>
<keyword evidence="5" id="KW-1185">Reference proteome</keyword>
<dbReference type="Pfam" id="PF18962">
    <property type="entry name" value="Por_Secre_tail"/>
    <property type="match status" value="1"/>
</dbReference>
<protein>
    <submittedName>
        <fullName evidence="4">T9SS C-terminal target domain-containing protein</fullName>
    </submittedName>
</protein>
<gene>
    <name evidence="4" type="ORF">DXU93_03790</name>
</gene>
<comment type="caution">
    <text evidence="4">The sequence shown here is derived from an EMBL/GenBank/DDBJ whole genome shotgun (WGS) entry which is preliminary data.</text>
</comment>
<proteinExistence type="predicted"/>
<dbReference type="Proteomes" id="UP000257127">
    <property type="component" value="Unassembled WGS sequence"/>
</dbReference>
<evidence type="ECO:0000256" key="1">
    <source>
        <dbReference type="ARBA" id="ARBA00022729"/>
    </source>
</evidence>
<dbReference type="NCBIfam" id="TIGR04183">
    <property type="entry name" value="Por_Secre_tail"/>
    <property type="match status" value="1"/>
</dbReference>
<dbReference type="InterPro" id="IPR026444">
    <property type="entry name" value="Secre_tail"/>
</dbReference>
<dbReference type="OrthoDB" id="1465676at2"/>
<dbReference type="AlphaFoldDB" id="A0A3E1EZP5"/>
<evidence type="ECO:0000256" key="2">
    <source>
        <dbReference type="SAM" id="MobiDB-lite"/>
    </source>
</evidence>
<dbReference type="RefSeq" id="WP_116879932.1">
    <property type="nucleotide sequence ID" value="NZ_QURB01000002.1"/>
</dbReference>
<reference evidence="4 5" key="1">
    <citation type="submission" date="2018-08" db="EMBL/GenBank/DDBJ databases">
        <title>The draft genome squence of Brumimicrobium sp. N62.</title>
        <authorList>
            <person name="Du Z.-J."/>
            <person name="Luo H.-R."/>
        </authorList>
    </citation>
    <scope>NUCLEOTIDE SEQUENCE [LARGE SCALE GENOMIC DNA]</scope>
    <source>
        <strain evidence="4 5">N62</strain>
    </source>
</reference>
<organism evidence="4 5">
    <name type="scientific">Brumimicrobium aurantiacum</name>
    <dbReference type="NCBI Taxonomy" id="1737063"/>
    <lineage>
        <taxon>Bacteria</taxon>
        <taxon>Pseudomonadati</taxon>
        <taxon>Bacteroidota</taxon>
        <taxon>Flavobacteriia</taxon>
        <taxon>Flavobacteriales</taxon>
        <taxon>Crocinitomicaceae</taxon>
        <taxon>Brumimicrobium</taxon>
    </lineage>
</organism>
<evidence type="ECO:0000313" key="5">
    <source>
        <dbReference type="Proteomes" id="UP000257127"/>
    </source>
</evidence>
<name>A0A3E1EZP5_9FLAO</name>
<accession>A0A3E1EZP5</accession>
<keyword evidence="1" id="KW-0732">Signal</keyword>
<evidence type="ECO:0000313" key="4">
    <source>
        <dbReference type="EMBL" id="RFC54953.1"/>
    </source>
</evidence>
<feature type="domain" description="Secretion system C-terminal sorting" evidence="3">
    <location>
        <begin position="611"/>
        <end position="687"/>
    </location>
</feature>
<sequence length="690" mass="77499">MRIPVFIFTFLTSISLWSQDYNKSNFSIKKSNTISEFKGQGPFQEKVNNLEMPSPGGTSAKSYLLRQKQKSKNFYKNYKGVGQASFLKSTAQPIVGDSMVPKRWYNGTQYPVYGGIPSDNTLAVSNDGVLLLSMNSTVWAYDMNTDTTLFEDQSISLRHFVDGLGLSNYYDPKLAYDPEMDRFILALLKDNEPSTSEVIMCFSSTNDPRDPWYVYNLPGNPLNNNRWTDFPTISVTHDKIYFSANLIIPNEPWQTGFDGSIIWEMDKFEAFSGDTTMQASLYDNITYDGDYLRNLHLVTGANGNTATQYLLSNRNFDVQNDSIFMVEIAEGSLNISALKADTPYGVPPNARQQDTDTSDATNGLQTNDARVLGAILIDDEIQFVSNTVNPNTGFSAIYHGVVSNIYNGPSVTANIIGDPVKDFGYPNIAWSGNEACDREVIIAFNHSSFTDFPGNSTVYCNNERQYSEVLEIKAGENYVNRLSSSYERWGDYYGLQRKYNTGEIYSFGYMVMVNNRNTGFLTQLYSPDTNRLVVKLEVENYELCNTTLKASTIGGVAPFEYSWNNETFTSDNQYIGGCTNDTVQCIVRDARGCIDTLNYIIPPNTNSSGSIYPNPTSDFAAIQFTIEEPQTVYLEIYNSNGQLVKRLETLPAKKGLNEYLFTMDPLSTGVYTVQLISNEEILKQEKIVKE</sequence>